<dbReference type="Pfam" id="PF00294">
    <property type="entry name" value="PfkB"/>
    <property type="match status" value="1"/>
</dbReference>
<keyword evidence="3" id="KW-0547">Nucleotide-binding</keyword>
<dbReference type="GO" id="GO:0005524">
    <property type="term" value="F:ATP binding"/>
    <property type="evidence" value="ECO:0007669"/>
    <property type="project" value="UniProtKB-KW"/>
</dbReference>
<keyword evidence="2" id="KW-0808">Transferase</keyword>
<reference evidence="7" key="1">
    <citation type="submission" date="2021-01" db="EMBL/GenBank/DDBJ databases">
        <authorList>
            <person name="Eckstrom K.M.E."/>
        </authorList>
    </citation>
    <scope>NUCLEOTIDE SEQUENCE</scope>
    <source>
        <strain evidence="7">UVCC 0001</strain>
    </source>
</reference>
<evidence type="ECO:0000259" key="6">
    <source>
        <dbReference type="Pfam" id="PF00294"/>
    </source>
</evidence>
<evidence type="ECO:0000256" key="1">
    <source>
        <dbReference type="ARBA" id="ARBA00010688"/>
    </source>
</evidence>
<dbReference type="InterPro" id="IPR050306">
    <property type="entry name" value="PfkB_Carbo_kinase"/>
</dbReference>
<dbReference type="PANTHER" id="PTHR43085:SF1">
    <property type="entry name" value="PSEUDOURIDINE KINASE-RELATED"/>
    <property type="match status" value="1"/>
</dbReference>
<comment type="similarity">
    <text evidence="1">Belongs to the carbohydrate kinase PfkB family.</text>
</comment>
<evidence type="ECO:0000256" key="5">
    <source>
        <dbReference type="ARBA" id="ARBA00022840"/>
    </source>
</evidence>
<dbReference type="EMBL" id="JASFZW010000005">
    <property type="protein sequence ID" value="KAK2078112.1"/>
    <property type="molecule type" value="Genomic_DNA"/>
</dbReference>
<evidence type="ECO:0000256" key="2">
    <source>
        <dbReference type="ARBA" id="ARBA00022679"/>
    </source>
</evidence>
<keyword evidence="4" id="KW-0418">Kinase</keyword>
<dbReference type="Gene3D" id="3.40.1190.20">
    <property type="match status" value="1"/>
</dbReference>
<dbReference type="InterPro" id="IPR002173">
    <property type="entry name" value="Carboh/pur_kinase_PfkB_CS"/>
</dbReference>
<organism evidence="7 8">
    <name type="scientific">Prototheca wickerhamii</name>
    <dbReference type="NCBI Taxonomy" id="3111"/>
    <lineage>
        <taxon>Eukaryota</taxon>
        <taxon>Viridiplantae</taxon>
        <taxon>Chlorophyta</taxon>
        <taxon>core chlorophytes</taxon>
        <taxon>Trebouxiophyceae</taxon>
        <taxon>Chlorellales</taxon>
        <taxon>Chlorellaceae</taxon>
        <taxon>Prototheca</taxon>
    </lineage>
</organism>
<sequence length="340" mass="35924">MSDPIVVSVGEALYDMLANERDVPKEEVKSWEPYPGGAPVNVVTGVSRLGLHGVILAALGEDKLGSDFIELLKSRDVNVEGVQTIPGRKTRDILVTRTSDGDRTFAGFGSESSSYADCFIEADKLPEHLIKEAAVVVSGTLGLVFPGSAAAMRRTVQLGKASGATVIVDVNWRPVFWLDTHSEEESRATILEYLKIADIVKVTDEEAEFLWGIPAKRALEHPEEVLAKATDAKAVLVSAGEFGSAYAFRTPGGKQDVSGHVGVFKIKVADTTGAGDAFLAGFIYFCLKAGGLQALVADPDKALEAVRFATACGAFTCTGPGAIGSQPTPADAEKLLAENP</sequence>
<comment type="caution">
    <text evidence="7">The sequence shown here is derived from an EMBL/GenBank/DDBJ whole genome shotgun (WGS) entry which is preliminary data.</text>
</comment>
<dbReference type="GO" id="GO:0016301">
    <property type="term" value="F:kinase activity"/>
    <property type="evidence" value="ECO:0007669"/>
    <property type="project" value="UniProtKB-KW"/>
</dbReference>
<dbReference type="CDD" id="cd01167">
    <property type="entry name" value="bac_FRK"/>
    <property type="match status" value="1"/>
</dbReference>
<dbReference type="Proteomes" id="UP001255856">
    <property type="component" value="Unassembled WGS sequence"/>
</dbReference>
<evidence type="ECO:0000313" key="7">
    <source>
        <dbReference type="EMBL" id="KAK2078112.1"/>
    </source>
</evidence>
<keyword evidence="5" id="KW-0067">ATP-binding</keyword>
<dbReference type="PANTHER" id="PTHR43085">
    <property type="entry name" value="HEXOKINASE FAMILY MEMBER"/>
    <property type="match status" value="1"/>
</dbReference>
<feature type="domain" description="Carbohydrate kinase PfkB" evidence="6">
    <location>
        <begin position="6"/>
        <end position="328"/>
    </location>
</feature>
<dbReference type="AlphaFoldDB" id="A0AAD9IKY7"/>
<dbReference type="InterPro" id="IPR029056">
    <property type="entry name" value="Ribokinase-like"/>
</dbReference>
<accession>A0AAD9IKY7</accession>
<evidence type="ECO:0000313" key="8">
    <source>
        <dbReference type="Proteomes" id="UP001255856"/>
    </source>
</evidence>
<evidence type="ECO:0000256" key="4">
    <source>
        <dbReference type="ARBA" id="ARBA00022777"/>
    </source>
</evidence>
<name>A0AAD9IKY7_PROWI</name>
<protein>
    <recommendedName>
        <fullName evidence="6">Carbohydrate kinase PfkB domain-containing protein</fullName>
    </recommendedName>
</protein>
<gene>
    <name evidence="7" type="ORF">QBZ16_003980</name>
</gene>
<dbReference type="PROSITE" id="PS00584">
    <property type="entry name" value="PFKB_KINASES_2"/>
    <property type="match status" value="1"/>
</dbReference>
<dbReference type="SUPFAM" id="SSF53613">
    <property type="entry name" value="Ribokinase-like"/>
    <property type="match status" value="1"/>
</dbReference>
<evidence type="ECO:0000256" key="3">
    <source>
        <dbReference type="ARBA" id="ARBA00022741"/>
    </source>
</evidence>
<keyword evidence="8" id="KW-1185">Reference proteome</keyword>
<proteinExistence type="inferred from homology"/>
<dbReference type="InterPro" id="IPR011611">
    <property type="entry name" value="PfkB_dom"/>
</dbReference>